<gene>
    <name evidence="1" type="ORF">UH38_22775</name>
</gene>
<evidence type="ECO:0000313" key="1">
    <source>
        <dbReference type="EMBL" id="KJH69654.1"/>
    </source>
</evidence>
<evidence type="ECO:0000313" key="2">
    <source>
        <dbReference type="Proteomes" id="UP000032452"/>
    </source>
</evidence>
<accession>A0A0D8ZMI4</accession>
<dbReference type="AlphaFoldDB" id="A0A0D8ZMI4"/>
<name>A0A0D8ZMI4_9CYAN</name>
<keyword evidence="2" id="KW-1185">Reference proteome</keyword>
<organism evidence="1 2">
    <name type="scientific">Aliterella atlantica CENA595</name>
    <dbReference type="NCBI Taxonomy" id="1618023"/>
    <lineage>
        <taxon>Bacteria</taxon>
        <taxon>Bacillati</taxon>
        <taxon>Cyanobacteriota</taxon>
        <taxon>Cyanophyceae</taxon>
        <taxon>Chroococcidiopsidales</taxon>
        <taxon>Aliterellaceae</taxon>
        <taxon>Aliterella</taxon>
    </lineage>
</organism>
<dbReference type="Proteomes" id="UP000032452">
    <property type="component" value="Unassembled WGS sequence"/>
</dbReference>
<proteinExistence type="predicted"/>
<dbReference type="OrthoDB" id="495369at2"/>
<reference evidence="1 2" key="1">
    <citation type="submission" date="2015-02" db="EMBL/GenBank/DDBJ databases">
        <title>Draft genome of a novel marine cyanobacterium (Chroococcales) isolated from South Atlantic Ocean.</title>
        <authorList>
            <person name="Rigonato J."/>
            <person name="Alvarenga D.O."/>
            <person name="Branco L.H."/>
            <person name="Varani A.M."/>
            <person name="Brandini F.P."/>
            <person name="Fiore M.F."/>
        </authorList>
    </citation>
    <scope>NUCLEOTIDE SEQUENCE [LARGE SCALE GENOMIC DNA]</scope>
    <source>
        <strain evidence="1 2">CENA595</strain>
    </source>
</reference>
<comment type="caution">
    <text evidence="1">The sequence shown here is derived from an EMBL/GenBank/DDBJ whole genome shotgun (WGS) entry which is preliminary data.</text>
</comment>
<dbReference type="RefSeq" id="WP_045057000.1">
    <property type="nucleotide sequence ID" value="NZ_CAWMDP010000036.1"/>
</dbReference>
<dbReference type="EMBL" id="JYON01000037">
    <property type="protein sequence ID" value="KJH69654.1"/>
    <property type="molecule type" value="Genomic_DNA"/>
</dbReference>
<protein>
    <submittedName>
        <fullName evidence="1">Uncharacterized protein</fullName>
    </submittedName>
</protein>
<sequence length="109" mass="12199">MLLLLGILILPASASQIWEGVGRVISGVGEGGSVDLRLEIDGEVVRSLWGPPLYGKVQTNPNLNGTIQTKSGTWLLEQCGEELCINLQQYNPKQTVFYRLQLKQLWRKY</sequence>